<dbReference type="EMBL" id="FOFZ01000018">
    <property type="protein sequence ID" value="SER65359.1"/>
    <property type="molecule type" value="Genomic_DNA"/>
</dbReference>
<dbReference type="OrthoDB" id="9814490at2"/>
<dbReference type="PANTHER" id="PTHR23416">
    <property type="entry name" value="SIALIC ACID SYNTHASE-RELATED"/>
    <property type="match status" value="1"/>
</dbReference>
<dbReference type="CDD" id="cd03349">
    <property type="entry name" value="LbH_XAT"/>
    <property type="match status" value="1"/>
</dbReference>
<keyword evidence="3" id="KW-0012">Acyltransferase</keyword>
<dbReference type="Gene3D" id="2.160.10.10">
    <property type="entry name" value="Hexapeptide repeat proteins"/>
    <property type="match status" value="1"/>
</dbReference>
<name>A0A1H9QZV4_FLAFI</name>
<proteinExistence type="predicted"/>
<evidence type="ECO:0000256" key="2">
    <source>
        <dbReference type="ARBA" id="ARBA00022737"/>
    </source>
</evidence>
<dbReference type="PANTHER" id="PTHR23416:SF78">
    <property type="entry name" value="LIPOPOLYSACCHARIDE BIOSYNTHESIS O-ACETYL TRANSFERASE WBBJ-RELATED"/>
    <property type="match status" value="1"/>
</dbReference>
<keyword evidence="1 4" id="KW-0808">Transferase</keyword>
<dbReference type="RefSeq" id="WP_074724519.1">
    <property type="nucleotide sequence ID" value="NZ_CBCRVS010000006.1"/>
</dbReference>
<sequence>MINLFFKKVIYYFLNIPEKKGKVLLSGFSRGLQNVIFEGRNIVPDRCNFSGIIKIGYATTLGYNNLLGGDITIGKYCQLGADVALHATNHPISFMSTYINSNLFDGELKQLKENNKIVIGNDVWIGHGVIIVGNVTVGNGAILAAGAVVTKDVLPYSVVAGVPARDIRKRFSDAIITEIEALNWWDKSEKELAAIKPLFLKDFTNRHSIYE</sequence>
<dbReference type="AlphaFoldDB" id="A0A1H9QZV4"/>
<dbReference type="PROSITE" id="PS00101">
    <property type="entry name" value="HEXAPEP_TRANSFERASES"/>
    <property type="match status" value="1"/>
</dbReference>
<keyword evidence="5" id="KW-1185">Reference proteome</keyword>
<organism evidence="4 5">
    <name type="scientific">Flavobacterium frigoris</name>
    <dbReference type="NCBI Taxonomy" id="229204"/>
    <lineage>
        <taxon>Bacteria</taxon>
        <taxon>Pseudomonadati</taxon>
        <taxon>Bacteroidota</taxon>
        <taxon>Flavobacteriia</taxon>
        <taxon>Flavobacteriales</taxon>
        <taxon>Flavobacteriaceae</taxon>
        <taxon>Flavobacterium</taxon>
    </lineage>
</organism>
<evidence type="ECO:0000256" key="1">
    <source>
        <dbReference type="ARBA" id="ARBA00022679"/>
    </source>
</evidence>
<evidence type="ECO:0000256" key="3">
    <source>
        <dbReference type="ARBA" id="ARBA00023315"/>
    </source>
</evidence>
<dbReference type="InterPro" id="IPR018357">
    <property type="entry name" value="Hexapep_transf_CS"/>
</dbReference>
<dbReference type="InterPro" id="IPR051159">
    <property type="entry name" value="Hexapeptide_acetyltransf"/>
</dbReference>
<dbReference type="GO" id="GO:0016746">
    <property type="term" value="F:acyltransferase activity"/>
    <property type="evidence" value="ECO:0007669"/>
    <property type="project" value="UniProtKB-KW"/>
</dbReference>
<accession>A0A1H9QZV4</accession>
<keyword evidence="2" id="KW-0677">Repeat</keyword>
<dbReference type="Proteomes" id="UP000183658">
    <property type="component" value="Unassembled WGS sequence"/>
</dbReference>
<dbReference type="Pfam" id="PF00132">
    <property type="entry name" value="Hexapep"/>
    <property type="match status" value="1"/>
</dbReference>
<dbReference type="InterPro" id="IPR001451">
    <property type="entry name" value="Hexapep"/>
</dbReference>
<reference evidence="5" key="1">
    <citation type="submission" date="2016-10" db="EMBL/GenBank/DDBJ databases">
        <authorList>
            <person name="Varghese N."/>
            <person name="Submissions S."/>
        </authorList>
    </citation>
    <scope>NUCLEOTIDE SEQUENCE [LARGE SCALE GENOMIC DNA]</scope>
    <source>
        <strain evidence="5">DSM 15719</strain>
    </source>
</reference>
<evidence type="ECO:0000313" key="4">
    <source>
        <dbReference type="EMBL" id="SER65359.1"/>
    </source>
</evidence>
<dbReference type="SUPFAM" id="SSF51161">
    <property type="entry name" value="Trimeric LpxA-like enzymes"/>
    <property type="match status" value="1"/>
</dbReference>
<gene>
    <name evidence="4" type="ORF">SAMN05444355_11837</name>
</gene>
<dbReference type="InterPro" id="IPR011004">
    <property type="entry name" value="Trimer_LpxA-like_sf"/>
</dbReference>
<protein>
    <submittedName>
        <fullName evidence="4">Acetyltransferase (Isoleucine patch superfamily)</fullName>
    </submittedName>
</protein>
<evidence type="ECO:0000313" key="5">
    <source>
        <dbReference type="Proteomes" id="UP000183658"/>
    </source>
</evidence>